<dbReference type="Proteomes" id="UP000467105">
    <property type="component" value="Chromosome"/>
</dbReference>
<dbReference type="EMBL" id="AP022614">
    <property type="protein sequence ID" value="BBZ44510.1"/>
    <property type="molecule type" value="Genomic_DNA"/>
</dbReference>
<evidence type="ECO:0008006" key="3">
    <source>
        <dbReference type="Google" id="ProtNLM"/>
    </source>
</evidence>
<protein>
    <recommendedName>
        <fullName evidence="3">YbjN domain-containing protein</fullName>
    </recommendedName>
</protein>
<gene>
    <name evidence="1" type="ORF">MPRM_17910</name>
</gene>
<dbReference type="InterPro" id="IPR019660">
    <property type="entry name" value="Put_sensory_transdc_reg_YbjN"/>
</dbReference>
<reference evidence="1 2" key="1">
    <citation type="journal article" date="2019" name="Emerg. Microbes Infect.">
        <title>Comprehensive subspecies identification of 175 nontuberculous mycobacteria species based on 7547 genomic profiles.</title>
        <authorList>
            <person name="Matsumoto Y."/>
            <person name="Kinjo T."/>
            <person name="Motooka D."/>
            <person name="Nabeya D."/>
            <person name="Jung N."/>
            <person name="Uechi K."/>
            <person name="Horii T."/>
            <person name="Iida T."/>
            <person name="Fujita J."/>
            <person name="Nakamura S."/>
        </authorList>
    </citation>
    <scope>NUCLEOTIDE SEQUENCE [LARGE SCALE GENOMIC DNA]</scope>
    <source>
        <strain evidence="1 2">JCM 14742</strain>
    </source>
</reference>
<proteinExistence type="predicted"/>
<accession>A0A7I7YRY7</accession>
<sequence length="151" mass="16690">MCAGLIERYMSTCGLRYVRGEHEGEYFGVASVRARRLHVHLELSASFGDVLIMHVTPACTFPVADRARLARFADAWNRQDHHVTAIVHDCSDARRIGICARRSGWIRDDLSLEEFASAADSTVADAIDLFAELISIIEIPSAAHPLLRDAG</sequence>
<evidence type="ECO:0000313" key="2">
    <source>
        <dbReference type="Proteomes" id="UP000467105"/>
    </source>
</evidence>
<evidence type="ECO:0000313" key="1">
    <source>
        <dbReference type="EMBL" id="BBZ44510.1"/>
    </source>
</evidence>
<dbReference type="Pfam" id="PF10722">
    <property type="entry name" value="YbjN"/>
    <property type="match status" value="1"/>
</dbReference>
<organism evidence="1 2">
    <name type="scientific">Mycobacterium parmense</name>
    <dbReference type="NCBI Taxonomy" id="185642"/>
    <lineage>
        <taxon>Bacteria</taxon>
        <taxon>Bacillati</taxon>
        <taxon>Actinomycetota</taxon>
        <taxon>Actinomycetes</taxon>
        <taxon>Mycobacteriales</taxon>
        <taxon>Mycobacteriaceae</taxon>
        <taxon>Mycobacterium</taxon>
        <taxon>Mycobacterium simiae complex</taxon>
    </lineage>
</organism>
<keyword evidence="2" id="KW-1185">Reference proteome</keyword>
<dbReference type="AlphaFoldDB" id="A0A7I7YRY7"/>
<name>A0A7I7YRY7_9MYCO</name>